<comment type="catalytic activity">
    <reaction evidence="12 13">
        <text>tRNA(Ile) + L-isoleucine + ATP = L-isoleucyl-tRNA(Ile) + AMP + diphosphate</text>
        <dbReference type="Rhea" id="RHEA:11060"/>
        <dbReference type="Rhea" id="RHEA-COMP:9666"/>
        <dbReference type="Rhea" id="RHEA-COMP:9695"/>
        <dbReference type="ChEBI" id="CHEBI:30616"/>
        <dbReference type="ChEBI" id="CHEBI:33019"/>
        <dbReference type="ChEBI" id="CHEBI:58045"/>
        <dbReference type="ChEBI" id="CHEBI:78442"/>
        <dbReference type="ChEBI" id="CHEBI:78528"/>
        <dbReference type="ChEBI" id="CHEBI:456215"/>
        <dbReference type="EC" id="6.1.1.5"/>
    </reaction>
</comment>
<keyword evidence="4 13" id="KW-0436">Ligase</keyword>
<dbReference type="SUPFAM" id="SSF47323">
    <property type="entry name" value="Anticodon-binding domain of a subclass of class I aminoacyl-tRNA synthetases"/>
    <property type="match status" value="2"/>
</dbReference>
<keyword evidence="20" id="KW-1185">Reference proteome</keyword>
<dbReference type="GO" id="GO:0000049">
    <property type="term" value="F:tRNA binding"/>
    <property type="evidence" value="ECO:0007669"/>
    <property type="project" value="InterPro"/>
</dbReference>
<organism evidence="19 20">
    <name type="scientific">Coleofasciculus chthonoplastes PCC 7420</name>
    <dbReference type="NCBI Taxonomy" id="118168"/>
    <lineage>
        <taxon>Bacteria</taxon>
        <taxon>Bacillati</taxon>
        <taxon>Cyanobacteriota</taxon>
        <taxon>Cyanophyceae</taxon>
        <taxon>Coleofasciculales</taxon>
        <taxon>Coleofasciculaceae</taxon>
        <taxon>Coleofasciculus</taxon>
    </lineage>
</organism>
<evidence type="ECO:0000313" key="19">
    <source>
        <dbReference type="EMBL" id="EDX77905.1"/>
    </source>
</evidence>
<dbReference type="InterPro" id="IPR010663">
    <property type="entry name" value="Znf_FPG/IleRS"/>
</dbReference>
<comment type="subunit">
    <text evidence="13">Monomer.</text>
</comment>
<feature type="binding site" evidence="13">
    <location>
        <position position="1152"/>
    </location>
    <ligand>
        <name>Zn(2+)</name>
        <dbReference type="ChEBI" id="CHEBI:29105"/>
    </ligand>
</feature>
<evidence type="ECO:0000256" key="11">
    <source>
        <dbReference type="ARBA" id="ARBA00025217"/>
    </source>
</evidence>
<dbReference type="FunFam" id="3.90.740.10:FF:000013">
    <property type="entry name" value="Isoleucine--tRNA ligase, chloroplastic/mitochondrial"/>
    <property type="match status" value="1"/>
</dbReference>
<name>B4VIN1_9CYAN</name>
<dbReference type="OrthoDB" id="9810365at2"/>
<keyword evidence="7 13" id="KW-0862">Zinc</keyword>
<reference evidence="19 20" key="1">
    <citation type="submission" date="2008-07" db="EMBL/GenBank/DDBJ databases">
        <authorList>
            <person name="Tandeau de Marsac N."/>
            <person name="Ferriera S."/>
            <person name="Johnson J."/>
            <person name="Kravitz S."/>
            <person name="Beeson K."/>
            <person name="Sutton G."/>
            <person name="Rogers Y.-H."/>
            <person name="Friedman R."/>
            <person name="Frazier M."/>
            <person name="Venter J.C."/>
        </authorList>
    </citation>
    <scope>NUCLEOTIDE SEQUENCE [LARGE SCALE GENOMIC DNA]</scope>
    <source>
        <strain evidence="19 20">PCC 7420</strain>
    </source>
</reference>
<dbReference type="Pfam" id="PF08264">
    <property type="entry name" value="Anticodon_1"/>
    <property type="match status" value="1"/>
</dbReference>
<dbReference type="InterPro" id="IPR025564">
    <property type="entry name" value="CAAD_dom"/>
</dbReference>
<dbReference type="NCBIfam" id="TIGR00392">
    <property type="entry name" value="ileS"/>
    <property type="match status" value="1"/>
</dbReference>
<dbReference type="SUPFAM" id="SSF50677">
    <property type="entry name" value="ValRS/IleRS/LeuRS editing domain"/>
    <property type="match status" value="1"/>
</dbReference>
<dbReference type="EMBL" id="DS989842">
    <property type="protein sequence ID" value="EDX77905.1"/>
    <property type="molecule type" value="Genomic_DNA"/>
</dbReference>
<evidence type="ECO:0000256" key="1">
    <source>
        <dbReference type="ARBA" id="ARBA00004141"/>
    </source>
</evidence>
<evidence type="ECO:0000259" key="17">
    <source>
        <dbReference type="Pfam" id="PF08264"/>
    </source>
</evidence>
<dbReference type="GO" id="GO:0004822">
    <property type="term" value="F:isoleucine-tRNA ligase activity"/>
    <property type="evidence" value="ECO:0007669"/>
    <property type="project" value="UniProtKB-UniRule"/>
</dbReference>
<evidence type="ECO:0000313" key="20">
    <source>
        <dbReference type="Proteomes" id="UP000003835"/>
    </source>
</evidence>
<feature type="compositionally biased region" description="Acidic residues" evidence="14">
    <location>
        <begin position="296"/>
        <end position="306"/>
    </location>
</feature>
<evidence type="ECO:0000256" key="9">
    <source>
        <dbReference type="ARBA" id="ARBA00022917"/>
    </source>
</evidence>
<comment type="subcellular location">
    <subcellularLocation>
        <location evidence="13">Cytoplasm</location>
    </subcellularLocation>
    <subcellularLocation>
        <location evidence="1">Membrane</location>
        <topology evidence="1">Multi-pass membrane protein</topology>
    </subcellularLocation>
</comment>
<dbReference type="GO" id="GO:0008270">
    <property type="term" value="F:zinc ion binding"/>
    <property type="evidence" value="ECO:0007669"/>
    <property type="project" value="UniProtKB-UniRule"/>
</dbReference>
<dbReference type="CDD" id="cd07960">
    <property type="entry name" value="Anticodon_Ia_Ile_BEm"/>
    <property type="match status" value="1"/>
</dbReference>
<dbReference type="AlphaFoldDB" id="B4VIN1"/>
<keyword evidence="8 13" id="KW-0067">ATP-binding</keyword>
<feature type="binding site" evidence="13">
    <location>
        <position position="1155"/>
    </location>
    <ligand>
        <name>Zn(2+)</name>
        <dbReference type="ChEBI" id="CHEBI:29105"/>
    </ligand>
</feature>
<evidence type="ECO:0000256" key="7">
    <source>
        <dbReference type="ARBA" id="ARBA00022833"/>
    </source>
</evidence>
<dbReference type="InterPro" id="IPR050081">
    <property type="entry name" value="Ile-tRNA_ligase"/>
</dbReference>
<dbReference type="GO" id="GO:0016020">
    <property type="term" value="C:membrane"/>
    <property type="evidence" value="ECO:0007669"/>
    <property type="project" value="UniProtKB-SubCell"/>
</dbReference>
<feature type="binding site" evidence="13">
    <location>
        <position position="652"/>
    </location>
    <ligand>
        <name>ATP</name>
        <dbReference type="ChEBI" id="CHEBI:30616"/>
    </ligand>
</feature>
<feature type="domain" description="Aminoacyl-tRNA synthetase class Ia" evidence="15">
    <location>
        <begin position="31"/>
        <end position="694"/>
    </location>
</feature>
<evidence type="ECO:0000256" key="14">
    <source>
        <dbReference type="SAM" id="MobiDB-lite"/>
    </source>
</evidence>
<evidence type="ECO:0000259" key="15">
    <source>
        <dbReference type="Pfam" id="PF00133"/>
    </source>
</evidence>
<feature type="domain" description="Cyanobacterial aminoacyl-tRNA synthetase CAAD" evidence="18">
    <location>
        <begin position="965"/>
        <end position="1048"/>
    </location>
</feature>
<comment type="cofactor">
    <cofactor evidence="13">
        <name>Zn(2+)</name>
        <dbReference type="ChEBI" id="CHEBI:29105"/>
    </cofactor>
    <text evidence="13">Binds 1 zinc ion per subunit.</text>
</comment>
<dbReference type="PANTHER" id="PTHR42765">
    <property type="entry name" value="SOLEUCYL-TRNA SYNTHETASE"/>
    <property type="match status" value="1"/>
</dbReference>
<evidence type="ECO:0000259" key="16">
    <source>
        <dbReference type="Pfam" id="PF06827"/>
    </source>
</evidence>
<keyword evidence="3 13" id="KW-0963">Cytoplasm</keyword>
<evidence type="ECO:0000256" key="4">
    <source>
        <dbReference type="ARBA" id="ARBA00022598"/>
    </source>
</evidence>
<dbReference type="Gene3D" id="3.90.740.10">
    <property type="entry name" value="Valyl/Leucyl/Isoleucyl-tRNA synthetase, editing domain"/>
    <property type="match status" value="1"/>
</dbReference>
<dbReference type="GO" id="GO:0002161">
    <property type="term" value="F:aminoacyl-tRNA deacylase activity"/>
    <property type="evidence" value="ECO:0007669"/>
    <property type="project" value="InterPro"/>
</dbReference>
<evidence type="ECO:0000256" key="10">
    <source>
        <dbReference type="ARBA" id="ARBA00023146"/>
    </source>
</evidence>
<dbReference type="FunFam" id="3.40.50.620:FF:000152">
    <property type="entry name" value="Isoleucine--tRNA ligase"/>
    <property type="match status" value="1"/>
</dbReference>
<keyword evidence="5 13" id="KW-0479">Metal-binding</keyword>
<feature type="domain" description="Zinc finger FPG/IleRS-type" evidence="16">
    <location>
        <begin position="1129"/>
        <end position="1156"/>
    </location>
</feature>
<dbReference type="PRINTS" id="PR00984">
    <property type="entry name" value="TRNASYNTHILE"/>
</dbReference>
<dbReference type="Gene3D" id="1.10.730.20">
    <property type="match status" value="2"/>
</dbReference>
<dbReference type="eggNOG" id="COG0060">
    <property type="taxonomic scope" value="Bacteria"/>
</dbReference>
<dbReference type="Gene3D" id="3.40.50.620">
    <property type="entry name" value="HUPs"/>
    <property type="match status" value="2"/>
</dbReference>
<dbReference type="InterPro" id="IPR009008">
    <property type="entry name" value="Val/Leu/Ile-tRNA-synth_edit"/>
</dbReference>
<dbReference type="PANTHER" id="PTHR42765:SF1">
    <property type="entry name" value="ISOLEUCINE--TRNA LIGASE, MITOCHONDRIAL"/>
    <property type="match status" value="1"/>
</dbReference>
<feature type="short sequence motif" description="'HIGH' region" evidence="13">
    <location>
        <begin position="60"/>
        <end position="70"/>
    </location>
</feature>
<feature type="binding site" evidence="13">
    <location>
        <position position="608"/>
    </location>
    <ligand>
        <name>L-isoleucyl-5'-AMP</name>
        <dbReference type="ChEBI" id="CHEBI:178002"/>
    </ligand>
</feature>
<evidence type="ECO:0000259" key="18">
    <source>
        <dbReference type="Pfam" id="PF14159"/>
    </source>
</evidence>
<comment type="function">
    <text evidence="11 13">Catalyzes the attachment of isoleucine to tRNA(Ile). As IleRS can inadvertently accommodate and process structurally similar amino acids such as valine, to avoid such errors it has two additional distinct tRNA(Ile)-dependent editing activities. One activity is designated as 'pretransfer' editing and involves the hydrolysis of activated Val-AMP. The other activity is designated 'posttransfer' editing and involves deacylation of mischarged Val-tRNA(Ile).</text>
</comment>
<comment type="domain">
    <text evidence="13">IleRS has two distinct active sites: one for aminoacylation and one for editing. The misactivated valine is translocated from the active site to the editing site, which sterically excludes the correctly activated isoleucine. The single editing site contains two valyl binding pockets, one specific for each substrate (Val-AMP or Val-tRNA(Ile)).</text>
</comment>
<proteinExistence type="inferred from homology"/>
<dbReference type="InterPro" id="IPR023585">
    <property type="entry name" value="Ile-tRNA-ligase_type1"/>
</dbReference>
<dbReference type="Pfam" id="PF14159">
    <property type="entry name" value="CAAD"/>
    <property type="match status" value="1"/>
</dbReference>
<dbReference type="SUPFAM" id="SSF52374">
    <property type="entry name" value="Nucleotidylyl transferase"/>
    <property type="match status" value="1"/>
</dbReference>
<sequence length="1163" mass="131340">MTEAKSYKDTVNLPQTQFSMRANAVKREPELQKYWQDQQIYQRLSQTNPGDSFILHDGPPYANGALHIGHALNKILKDIINKYKLLQGYKVRYVPGWDCHGLPIELKVLQAMDAEERQALTPIKLRRKARKFALKTVDQQRQGFQRYGVWGDWDHPYLTLTPEYEAAQIGVFGQMVLKGYIYRGMKPVHWSPSSQTALAEAELEYPEGHTSRSLYAAFPLTKATDSVEAKLKPYLVDLGVAIWTTTPWTIPGNLAVAVNPELTYAIVEVSEKSASQEAEKSSKPSKTKAKGFAPTQDEDSLESESADFDTEAEGFKYLIVAAELVERLSQTLDKDLTVKTTLKGQELDQCTYRHPLFDRESPIVIGGDYITTESGTGLVHTAPGHGQEDYIVGQRYNLPIISPVDGNGDFTTEAGPFAGLNVLRNANPAVIDALKEAGSFLKEENYIHKYPYDWRTKEPTIFRATEQWFASVDGFREEVMKAIQSVNWIPSQGENRITAMVSERSDWCISRQRSWGVPIPVFYDEETNEPLLTEETIAHVQGIIAEKGSDAWWELPVTELLPESYRNNGRTYRKGTDTMDVWFDSGSSWAGVVQEREELSYPVDMYLEGSDQHRGWFQSSILTSVATNGCAPYKSVLTHGFVLDEQGRKMSKSVGNVVDPATIIEGGKNHKQEPPYGADMLRLWVSSVDYSVDVPIGQGILKQLSDIYRKIRNTARFLLGNLHDFDPAKNAVAYEQLPELDRYMLHRITEVFGEVTEAFDSYQFFRFFQTVQNFCVVDLSNFYLDMAKDRLYISHPDSVRRRSCQTVLAIALENLARSIAPVLCHTAEDIWQYLPYPTPYKSVFESGWVQLDETWKKPELVEKWTRLRAIRTEVNKVLEQARAEKMIGSSLEAKVLLHVPDTQLRQQLRKLNPSGIPRLWLQTPKPELMVMGEEPEAALASETLSLDTGEQEWNVNQILSTVLTTLRQVFSENQRVWLTVGVVVGVPITLKVTATVLASIARLPLLADMLQLVGVGYSGWFVNRYLLRAPNRQELAEKARSLKTEVLGEGSPQPEPETAEPEAAPPAPVQPQPRILGERFTVLSNGVDELRYLFLASQVEVLDSPDAIENADYRSQSEQVWVGIVKAEGEKCDRCWNYSPFVGKIIEHPTICERCRAALAGQW</sequence>
<dbReference type="Pfam" id="PF00133">
    <property type="entry name" value="tRNA-synt_1"/>
    <property type="match status" value="1"/>
</dbReference>
<dbReference type="GO" id="GO:0005737">
    <property type="term" value="C:cytoplasm"/>
    <property type="evidence" value="ECO:0007669"/>
    <property type="project" value="UniProtKB-SubCell"/>
</dbReference>
<comment type="similarity">
    <text evidence="2 13">Belongs to the class-I aminoacyl-tRNA synthetase family. IleS type 1 subfamily.</text>
</comment>
<gene>
    <name evidence="13" type="primary">ileS</name>
    <name evidence="19" type="ORF">MC7420_7643</name>
</gene>
<keyword evidence="9 13" id="KW-0648">Protein biosynthesis</keyword>
<evidence type="ECO:0000256" key="2">
    <source>
        <dbReference type="ARBA" id="ARBA00006887"/>
    </source>
</evidence>
<dbReference type="InterPro" id="IPR002300">
    <property type="entry name" value="aa-tRNA-synth_Ia"/>
</dbReference>
<dbReference type="STRING" id="118168.MC7420_7643"/>
<feature type="region of interest" description="Disordered" evidence="14">
    <location>
        <begin position="273"/>
        <end position="306"/>
    </location>
</feature>
<dbReference type="InterPro" id="IPR001412">
    <property type="entry name" value="aa-tRNA-synth_I_CS"/>
</dbReference>
<dbReference type="PROSITE" id="PS00178">
    <property type="entry name" value="AA_TRNA_LIGASE_I"/>
    <property type="match status" value="1"/>
</dbReference>
<feature type="domain" description="Methionyl/Valyl/Leucyl/Isoleucyl-tRNA synthetase anticodon-binding" evidence="17">
    <location>
        <begin position="741"/>
        <end position="896"/>
    </location>
</feature>
<dbReference type="InterPro" id="IPR009080">
    <property type="entry name" value="tRNAsynth_Ia_anticodon-bd"/>
</dbReference>
<accession>B4VIN1</accession>
<feature type="binding site" evidence="13">
    <location>
        <position position="1132"/>
    </location>
    <ligand>
        <name>Zn(2+)</name>
        <dbReference type="ChEBI" id="CHEBI:29105"/>
    </ligand>
</feature>
<feature type="region of interest" description="Disordered" evidence="14">
    <location>
        <begin position="1045"/>
        <end position="1072"/>
    </location>
</feature>
<dbReference type="Proteomes" id="UP000003835">
    <property type="component" value="Unassembled WGS sequence"/>
</dbReference>
<dbReference type="GO" id="GO:0005524">
    <property type="term" value="F:ATP binding"/>
    <property type="evidence" value="ECO:0007669"/>
    <property type="project" value="UniProtKB-UniRule"/>
</dbReference>
<feature type="binding site" evidence="13">
    <location>
        <position position="1135"/>
    </location>
    <ligand>
        <name>Zn(2+)</name>
        <dbReference type="ChEBI" id="CHEBI:29105"/>
    </ligand>
</feature>
<keyword evidence="6 13" id="KW-0547">Nucleotide-binding</keyword>
<evidence type="ECO:0000256" key="5">
    <source>
        <dbReference type="ARBA" id="ARBA00022723"/>
    </source>
</evidence>
<dbReference type="HAMAP" id="MF_02002">
    <property type="entry name" value="Ile_tRNA_synth_type1"/>
    <property type="match status" value="1"/>
</dbReference>
<dbReference type="Pfam" id="PF06827">
    <property type="entry name" value="zf-FPG_IleRS"/>
    <property type="match status" value="1"/>
</dbReference>
<dbReference type="GO" id="GO:0006428">
    <property type="term" value="P:isoleucyl-tRNA aminoacylation"/>
    <property type="evidence" value="ECO:0007669"/>
    <property type="project" value="UniProtKB-UniRule"/>
</dbReference>
<dbReference type="EC" id="6.1.1.5" evidence="13"/>
<dbReference type="InterPro" id="IPR013155">
    <property type="entry name" value="M/V/L/I-tRNA-synth_anticd-bd"/>
</dbReference>
<dbReference type="CDD" id="cd00818">
    <property type="entry name" value="IleRS_core"/>
    <property type="match status" value="1"/>
</dbReference>
<evidence type="ECO:0000256" key="8">
    <source>
        <dbReference type="ARBA" id="ARBA00022840"/>
    </source>
</evidence>
<dbReference type="Gene3D" id="1.10.10.830">
    <property type="entry name" value="Ile-tRNA synthetase CP2 domain-like"/>
    <property type="match status" value="1"/>
</dbReference>
<dbReference type="InterPro" id="IPR033708">
    <property type="entry name" value="Anticodon_Ile_BEm"/>
</dbReference>
<keyword evidence="10 13" id="KW-0030">Aminoacyl-tRNA synthetase</keyword>
<protein>
    <recommendedName>
        <fullName evidence="13">Isoleucine--tRNA ligase</fullName>
        <ecNumber evidence="13">6.1.1.5</ecNumber>
    </recommendedName>
    <alternativeName>
        <fullName evidence="13">Isoleucyl-tRNA synthetase</fullName>
        <shortName evidence="13">IleRS</shortName>
    </alternativeName>
</protein>
<dbReference type="InterPro" id="IPR014729">
    <property type="entry name" value="Rossmann-like_a/b/a_fold"/>
</dbReference>
<dbReference type="HOGENOM" id="CLU_001493_7_0_3"/>
<evidence type="ECO:0000256" key="12">
    <source>
        <dbReference type="ARBA" id="ARBA00048359"/>
    </source>
</evidence>
<feature type="short sequence motif" description="'KMSKS' region" evidence="13">
    <location>
        <begin position="649"/>
        <end position="653"/>
    </location>
</feature>
<evidence type="ECO:0000256" key="13">
    <source>
        <dbReference type="HAMAP-Rule" id="MF_02002"/>
    </source>
</evidence>
<dbReference type="RefSeq" id="WP_006098341.1">
    <property type="nucleotide sequence ID" value="NZ_DS989842.1"/>
</dbReference>
<dbReference type="InterPro" id="IPR002301">
    <property type="entry name" value="Ile-tRNA-ligase"/>
</dbReference>
<evidence type="ECO:0000256" key="3">
    <source>
        <dbReference type="ARBA" id="ARBA00022490"/>
    </source>
</evidence>
<evidence type="ECO:0000256" key="6">
    <source>
        <dbReference type="ARBA" id="ARBA00022741"/>
    </source>
</evidence>